<feature type="region of interest" description="Disordered" evidence="1">
    <location>
        <begin position="199"/>
        <end position="282"/>
    </location>
</feature>
<gene>
    <name evidence="2" type="primary">orf3</name>
</gene>
<evidence type="ECO:0000313" key="2">
    <source>
        <dbReference type="EMBL" id="QEM39168.1"/>
    </source>
</evidence>
<organism evidence="2">
    <name type="scientific">Guadeloupe mosquito mononega-like virus</name>
    <dbReference type="NCBI Taxonomy" id="2607732"/>
    <lineage>
        <taxon>Viruses</taxon>
        <taxon>Riboviria</taxon>
        <taxon>Orthornavirae</taxon>
        <taxon>Negarnaviricota</taxon>
        <taxon>Haploviricotina</taxon>
        <taxon>Monjiviricetes</taxon>
        <taxon>Mononegavirales</taxon>
    </lineage>
</organism>
<name>A0A5C1K3I0_9MONO</name>
<sequence>MSRGGITRPRVPKFGTQPLGTWTHQLVLKNLHMFDFNDTERITMEGVAYLWFLGPAIDYFYIHCADVIAEAFTRKVNYRLVEDASRCPVVPTCFPKDPIGGVEAFEPPLSFSQDYLRVLKYCKLREFEKLFRFLRRREVFLEAVGKYMDCKWLIKKEQHEEMIRQAATYYKTCGVIPDKRRGAMTLTYQIGAEPFVGRDVTDCTLDTPSDGGETSEGDDENLPELGDDGSLVVPLTETESDPSLDSRQSRGGNLPSLPRCSESGVEGTRSDPAANGGNSFGQSHILTQKMGQVEDLVISLGTQLERTFRNYEDELGKMTRSIGTISNDVVTLSSVINSLATDARGFNEEPVLAAIHERICDLRGLILCLDYTSPVKLTRVLERESRIEMQAYLDLDDQNFASEVTSMWNTSVLRYLNSSSLFDRELVSLPRVNSVDYVACRITNAINDNPTIVQLNRDIVELRHILTKARVSLASNVIPTTPGALGVTPREPLKKEEQLLSGHQQFIRDTESSLPRAGTSYNTPKPHSARGQGAFRSQIMGMWGQGG</sequence>
<feature type="compositionally biased region" description="Polar residues" evidence="1">
    <location>
        <begin position="241"/>
        <end position="251"/>
    </location>
</feature>
<protein>
    <submittedName>
        <fullName evidence="2">Glycoprotein</fullName>
    </submittedName>
</protein>
<evidence type="ECO:0000256" key="1">
    <source>
        <dbReference type="SAM" id="MobiDB-lite"/>
    </source>
</evidence>
<proteinExistence type="predicted"/>
<feature type="region of interest" description="Disordered" evidence="1">
    <location>
        <begin position="511"/>
        <end position="534"/>
    </location>
</feature>
<reference evidence="2" key="1">
    <citation type="journal article" date="2019" name="Microbiome">
        <title>Stable distinct core eukaryotic viromes in different mosquito species from Guadeloupe, using single mosquito viral metagenomics.</title>
        <authorList>
            <person name="Shi C."/>
            <person name="Beller L."/>
            <person name="Deboutte W."/>
            <person name="Yinda K.C."/>
            <person name="Delang L."/>
            <person name="Vega-Rua A."/>
            <person name="Failloux A.B."/>
            <person name="Matthijnssens J."/>
        </authorList>
    </citation>
    <scope>NUCLEOTIDE SEQUENCE</scope>
    <source>
        <strain evidence="2">Ab-AAF-1-3/1</strain>
    </source>
</reference>
<accession>A0A5C1K3I0</accession>
<dbReference type="EMBL" id="MN053735">
    <property type="protein sequence ID" value="QEM39168.1"/>
    <property type="molecule type" value="Viral_cRNA"/>
</dbReference>
<feature type="compositionally biased region" description="Acidic residues" evidence="1">
    <location>
        <begin position="213"/>
        <end position="227"/>
    </location>
</feature>